<dbReference type="InterPro" id="IPR004017">
    <property type="entry name" value="Cys_rich_dom"/>
</dbReference>
<evidence type="ECO:0000256" key="2">
    <source>
        <dbReference type="ARBA" id="ARBA00022723"/>
    </source>
</evidence>
<evidence type="ECO:0000259" key="7">
    <source>
        <dbReference type="Pfam" id="PF02754"/>
    </source>
</evidence>
<feature type="domain" description="Cysteine-rich" evidence="7">
    <location>
        <begin position="53"/>
        <end position="131"/>
    </location>
</feature>
<dbReference type="GO" id="GO:0051539">
    <property type="term" value="F:4 iron, 4 sulfur cluster binding"/>
    <property type="evidence" value="ECO:0007669"/>
    <property type="project" value="UniProtKB-KW"/>
</dbReference>
<sequence>ALREDLVNKGLLPENLHPVRDTLIKESNPFGESRDTRGAWIPKQHVPPQPSKYLYFVSCTAAFSLNRIARSVVKILDDIGFQFTILGNEEECCGSPLLRLGEMEAAKEMIRKNVEKFDKYGVETIFTACAGFFLSFSFILFRVEVG</sequence>
<reference evidence="8" key="1">
    <citation type="journal article" date="2014" name="Front. Microbiol.">
        <title>High frequency of phylogenetically diverse reductive dehalogenase-homologous genes in deep subseafloor sedimentary metagenomes.</title>
        <authorList>
            <person name="Kawai M."/>
            <person name="Futagami T."/>
            <person name="Toyoda A."/>
            <person name="Takaki Y."/>
            <person name="Nishi S."/>
            <person name="Hori S."/>
            <person name="Arai W."/>
            <person name="Tsubouchi T."/>
            <person name="Morono Y."/>
            <person name="Uchiyama I."/>
            <person name="Ito T."/>
            <person name="Fujiyama A."/>
            <person name="Inagaki F."/>
            <person name="Takami H."/>
        </authorList>
    </citation>
    <scope>NUCLEOTIDE SEQUENCE</scope>
    <source>
        <strain evidence="8">Expedition CK06-06</strain>
    </source>
</reference>
<feature type="non-terminal residue" evidence="8">
    <location>
        <position position="1"/>
    </location>
</feature>
<keyword evidence="1" id="KW-0004">4Fe-4S</keyword>
<dbReference type="GO" id="GO:0005886">
    <property type="term" value="C:plasma membrane"/>
    <property type="evidence" value="ECO:0007669"/>
    <property type="project" value="TreeGrafter"/>
</dbReference>
<evidence type="ECO:0000256" key="3">
    <source>
        <dbReference type="ARBA" id="ARBA00023002"/>
    </source>
</evidence>
<dbReference type="Pfam" id="PF02754">
    <property type="entry name" value="CCG"/>
    <property type="match status" value="1"/>
</dbReference>
<keyword evidence="3" id="KW-0560">Oxidoreductase</keyword>
<evidence type="ECO:0000256" key="6">
    <source>
        <dbReference type="SAM" id="Phobius"/>
    </source>
</evidence>
<feature type="transmembrane region" description="Helical" evidence="6">
    <location>
        <begin position="120"/>
        <end position="141"/>
    </location>
</feature>
<dbReference type="PANTHER" id="PTHR43255">
    <property type="entry name" value="IRON-SULFUR-BINDING OXIDOREDUCTASE FADF-RELATED-RELATED"/>
    <property type="match status" value="1"/>
</dbReference>
<evidence type="ECO:0000313" key="8">
    <source>
        <dbReference type="EMBL" id="GAI49633.1"/>
    </source>
</evidence>
<organism evidence="8">
    <name type="scientific">marine sediment metagenome</name>
    <dbReference type="NCBI Taxonomy" id="412755"/>
    <lineage>
        <taxon>unclassified sequences</taxon>
        <taxon>metagenomes</taxon>
        <taxon>ecological metagenomes</taxon>
    </lineage>
</organism>
<comment type="caution">
    <text evidence="8">The sequence shown here is derived from an EMBL/GenBank/DDBJ whole genome shotgun (WGS) entry which is preliminary data.</text>
</comment>
<keyword evidence="6" id="KW-1133">Transmembrane helix</keyword>
<keyword evidence="6" id="KW-0812">Transmembrane</keyword>
<keyword evidence="2" id="KW-0479">Metal-binding</keyword>
<dbReference type="GO" id="GO:0046872">
    <property type="term" value="F:metal ion binding"/>
    <property type="evidence" value="ECO:0007669"/>
    <property type="project" value="UniProtKB-KW"/>
</dbReference>
<dbReference type="PANTHER" id="PTHR43255:SF1">
    <property type="entry name" value="IRON-SULFUR-BINDING OXIDOREDUCTASE FADF-RELATED"/>
    <property type="match status" value="1"/>
</dbReference>
<keyword evidence="6" id="KW-0472">Membrane</keyword>
<accession>X1P176</accession>
<name>X1P176_9ZZZZ</name>
<dbReference type="EMBL" id="BARV01033376">
    <property type="protein sequence ID" value="GAI49633.1"/>
    <property type="molecule type" value="Genomic_DNA"/>
</dbReference>
<dbReference type="GO" id="GO:0016491">
    <property type="term" value="F:oxidoreductase activity"/>
    <property type="evidence" value="ECO:0007669"/>
    <property type="project" value="UniProtKB-KW"/>
</dbReference>
<gene>
    <name evidence="8" type="ORF">S06H3_52470</name>
</gene>
<evidence type="ECO:0000256" key="5">
    <source>
        <dbReference type="ARBA" id="ARBA00023014"/>
    </source>
</evidence>
<keyword evidence="5" id="KW-0411">Iron-sulfur</keyword>
<protein>
    <recommendedName>
        <fullName evidence="7">Cysteine-rich domain-containing protein</fullName>
    </recommendedName>
</protein>
<dbReference type="InterPro" id="IPR051460">
    <property type="entry name" value="HdrC_iron-sulfur_subunit"/>
</dbReference>
<evidence type="ECO:0000256" key="4">
    <source>
        <dbReference type="ARBA" id="ARBA00023004"/>
    </source>
</evidence>
<evidence type="ECO:0000256" key="1">
    <source>
        <dbReference type="ARBA" id="ARBA00022485"/>
    </source>
</evidence>
<keyword evidence="4" id="KW-0408">Iron</keyword>
<dbReference type="AlphaFoldDB" id="X1P176"/>
<proteinExistence type="predicted"/>